<proteinExistence type="predicted"/>
<gene>
    <name evidence="1" type="ORF">GC097_02285</name>
</gene>
<evidence type="ECO:0000313" key="1">
    <source>
        <dbReference type="EMBL" id="NOU98850.1"/>
    </source>
</evidence>
<keyword evidence="2" id="KW-1185">Reference proteome</keyword>
<accession>A0ABX1ZFJ0</accession>
<comment type="caution">
    <text evidence="1">The sequence shown here is derived from an EMBL/GenBank/DDBJ whole genome shotgun (WGS) entry which is preliminary data.</text>
</comment>
<evidence type="ECO:0000313" key="2">
    <source>
        <dbReference type="Proteomes" id="UP000618579"/>
    </source>
</evidence>
<dbReference type="Proteomes" id="UP000618579">
    <property type="component" value="Unassembled WGS sequence"/>
</dbReference>
<reference evidence="1 2" key="1">
    <citation type="submission" date="2019-10" db="EMBL/GenBank/DDBJ databases">
        <title>Description of Paenibacillus pedi sp. nov.</title>
        <authorList>
            <person name="Carlier A."/>
            <person name="Qi S."/>
        </authorList>
    </citation>
    <scope>NUCLEOTIDE SEQUENCE [LARGE SCALE GENOMIC DNA]</scope>
    <source>
        <strain evidence="1 2">LMG 31457</strain>
    </source>
</reference>
<dbReference type="RefSeq" id="WP_171681724.1">
    <property type="nucleotide sequence ID" value="NZ_WHNZ01000007.1"/>
</dbReference>
<name>A0ABX1ZFJ0_9BACL</name>
<dbReference type="EMBL" id="WHNZ01000007">
    <property type="protein sequence ID" value="NOU98850.1"/>
    <property type="molecule type" value="Genomic_DNA"/>
</dbReference>
<organism evidence="1 2">
    <name type="scientific">Paenibacillus planticolens</name>
    <dbReference type="NCBI Taxonomy" id="2654976"/>
    <lineage>
        <taxon>Bacteria</taxon>
        <taxon>Bacillati</taxon>
        <taxon>Bacillota</taxon>
        <taxon>Bacilli</taxon>
        <taxon>Bacillales</taxon>
        <taxon>Paenibacillaceae</taxon>
        <taxon>Paenibacillus</taxon>
    </lineage>
</organism>
<sequence length="176" mass="20301">MIVKMRQETFEALADGAIEVACVDPIIKAYKDILTRGGDFKSGLFKELSRGQQALFVFRAYYNHALKSVADFYWWSAYFIAQPERWAGLKNGLHFFGDHAALHVLESMEKILHQRNHAMCLENFKVSFNDLNNDPELMTSITPLYDDLCQTSLKTHQIIGSFIRNNPHDFVHIEMD</sequence>
<protein>
    <submittedName>
        <fullName evidence="1">Uncharacterized protein</fullName>
    </submittedName>
</protein>